<sequence>MTLLLKLVLAPLLVVGSSLAGRRWGPGVTGLLVALPVVAGPILVVTYLEHGAAFAARAASASLLGLVSLAVFSVVFAFVARARSWPVTLLTGWAACLAVDLGLSFTPVPAWVALVLAALVAWGAAKVVPAARGEARPVALPWWDLPARAVATAVLVVSLTAAAGRLGPDLTGVLAPFPVGTSVVAVFALVQGGPAAAVATTRGVLRGLGGFAAFCYLVAVLAEPIEGWAFLVAAAGVLVVQAGVSGASSPRRPRVRRRSG</sequence>
<accession>A0ABU5RBU5</accession>
<organism evidence="2 3">
    <name type="scientific">Amycolatopsis heterodermiae</name>
    <dbReference type="NCBI Taxonomy" id="3110235"/>
    <lineage>
        <taxon>Bacteria</taxon>
        <taxon>Bacillati</taxon>
        <taxon>Actinomycetota</taxon>
        <taxon>Actinomycetes</taxon>
        <taxon>Pseudonocardiales</taxon>
        <taxon>Pseudonocardiaceae</taxon>
        <taxon>Amycolatopsis</taxon>
    </lineage>
</organism>
<feature type="transmembrane region" description="Helical" evidence="1">
    <location>
        <begin position="108"/>
        <end position="128"/>
    </location>
</feature>
<proteinExistence type="predicted"/>
<keyword evidence="3" id="KW-1185">Reference proteome</keyword>
<gene>
    <name evidence="2" type="ORF">VA596_29580</name>
</gene>
<evidence type="ECO:0000256" key="1">
    <source>
        <dbReference type="SAM" id="Phobius"/>
    </source>
</evidence>
<feature type="transmembrane region" description="Helical" evidence="1">
    <location>
        <begin position="30"/>
        <end position="48"/>
    </location>
</feature>
<dbReference type="EMBL" id="JAYFSI010000007">
    <property type="protein sequence ID" value="MEA5363717.1"/>
    <property type="molecule type" value="Genomic_DNA"/>
</dbReference>
<name>A0ABU5RBU5_9PSEU</name>
<feature type="transmembrane region" description="Helical" evidence="1">
    <location>
        <begin position="228"/>
        <end position="248"/>
    </location>
</feature>
<feature type="transmembrane region" description="Helical" evidence="1">
    <location>
        <begin position="203"/>
        <end position="222"/>
    </location>
</feature>
<keyword evidence="1" id="KW-1133">Transmembrane helix</keyword>
<feature type="transmembrane region" description="Helical" evidence="1">
    <location>
        <begin position="60"/>
        <end position="80"/>
    </location>
</feature>
<keyword evidence="1" id="KW-0472">Membrane</keyword>
<comment type="caution">
    <text evidence="2">The sequence shown here is derived from an EMBL/GenBank/DDBJ whole genome shotgun (WGS) entry which is preliminary data.</text>
</comment>
<evidence type="ECO:0000313" key="3">
    <source>
        <dbReference type="Proteomes" id="UP001304298"/>
    </source>
</evidence>
<dbReference type="RefSeq" id="WP_323331456.1">
    <property type="nucleotide sequence ID" value="NZ_JAYFSI010000007.1"/>
</dbReference>
<feature type="transmembrane region" description="Helical" evidence="1">
    <location>
        <begin position="149"/>
        <end position="167"/>
    </location>
</feature>
<protein>
    <submittedName>
        <fullName evidence="2">Uncharacterized protein</fullName>
    </submittedName>
</protein>
<dbReference type="Proteomes" id="UP001304298">
    <property type="component" value="Unassembled WGS sequence"/>
</dbReference>
<evidence type="ECO:0000313" key="2">
    <source>
        <dbReference type="EMBL" id="MEA5363717.1"/>
    </source>
</evidence>
<feature type="transmembrane region" description="Helical" evidence="1">
    <location>
        <begin position="173"/>
        <end position="191"/>
    </location>
</feature>
<reference evidence="2 3" key="1">
    <citation type="submission" date="2023-12" db="EMBL/GenBank/DDBJ databases">
        <title>Amycolatopsis sp. V23-08.</title>
        <authorList>
            <person name="Somphong A."/>
        </authorList>
    </citation>
    <scope>NUCLEOTIDE SEQUENCE [LARGE SCALE GENOMIC DNA]</scope>
    <source>
        <strain evidence="2 3">V23-08</strain>
    </source>
</reference>
<keyword evidence="1" id="KW-0812">Transmembrane</keyword>